<protein>
    <submittedName>
        <fullName evidence="5">SH2 domain containing 2A</fullName>
    </submittedName>
</protein>
<evidence type="ECO:0000256" key="2">
    <source>
        <dbReference type="PROSITE-ProRule" id="PRU00191"/>
    </source>
</evidence>
<reference evidence="5" key="1">
    <citation type="submission" date="2020-11" db="EMBL/GenBank/DDBJ databases">
        <title>Gallus gallus (Chicken) genome, bGalGal1, GRCg7b, maternal haplotype autosomes + Z &amp; W.</title>
        <authorList>
            <person name="Warren W."/>
            <person name="Formenti G."/>
            <person name="Fedrigo O."/>
            <person name="Haase B."/>
            <person name="Mountcastle J."/>
            <person name="Balacco J."/>
            <person name="Tracey A."/>
            <person name="Schneider V."/>
            <person name="Okimoto R."/>
            <person name="Cheng H."/>
            <person name="Hawken R."/>
            <person name="Howe K."/>
            <person name="Jarvis E.D."/>
        </authorList>
    </citation>
    <scope>NUCLEOTIDE SEQUENCE [LARGE SCALE GENOMIC DNA]</scope>
    <source>
        <strain evidence="5">Broiler</strain>
    </source>
</reference>
<dbReference type="OrthoDB" id="67310at2759"/>
<dbReference type="CTD" id="9047"/>
<feature type="region of interest" description="Disordered" evidence="3">
    <location>
        <begin position="440"/>
        <end position="515"/>
    </location>
</feature>
<dbReference type="GeneID" id="425978"/>
<feature type="region of interest" description="Disordered" evidence="3">
    <location>
        <begin position="280"/>
        <end position="353"/>
    </location>
</feature>
<dbReference type="FunFam" id="3.30.505.10:FF:000103">
    <property type="entry name" value="Si:ch73-109i22.2"/>
    <property type="match status" value="1"/>
</dbReference>
<dbReference type="Ensembl" id="ENSGALT00010066289.1">
    <property type="protein sequence ID" value="ENSGALP00010040555.1"/>
    <property type="gene ID" value="ENSGALG00010027341.1"/>
</dbReference>
<feature type="compositionally biased region" description="Basic residues" evidence="3">
    <location>
        <begin position="17"/>
        <end position="33"/>
    </location>
</feature>
<evidence type="ECO:0000256" key="3">
    <source>
        <dbReference type="SAM" id="MobiDB-lite"/>
    </source>
</evidence>
<dbReference type="Pfam" id="PF00017">
    <property type="entry name" value="SH2"/>
    <property type="match status" value="1"/>
</dbReference>
<dbReference type="SMART" id="SM00252">
    <property type="entry name" value="SH2"/>
    <property type="match status" value="1"/>
</dbReference>
<dbReference type="GlyGen" id="A0A8V1A3U3">
    <property type="glycosylation" value="1 site"/>
</dbReference>
<dbReference type="RefSeq" id="XP_015153916.2">
    <property type="nucleotide sequence ID" value="XM_015298430.4"/>
</dbReference>
<reference evidence="5" key="3">
    <citation type="submission" date="2025-09" db="UniProtKB">
        <authorList>
            <consortium name="Ensembl"/>
        </authorList>
    </citation>
    <scope>IDENTIFICATION</scope>
    <source>
        <strain evidence="5">broiler</strain>
    </source>
</reference>
<sequence length="515" mass="56014">MLAWLYSHQQLNVLRVKGKRAKRRSHSATRSPRRCSVTWPRRAARRFLPITVLQAAPALPTPRPPGPSGGGSMDDAQPLFITFKGIAEDKERSIQPGHGTTPLQPRSVEQCDARGRGGQGAAECPQPQLPVAPCPVLQGCSQPGEVAASLRARTKLWFEQTQVHRLGATGNLPAWFHGFISRRDTEQMLQDEPLGCFLVRFSESTVGFVLSYRGRERCRHFVLDQLPNGHYVILGEHSAHPELAELLQHYARIPIPPYGELLTVPRGQDKACGVMCTPDSSSPSCKASANHPAYSTTAKRAPGDGQAAESSPEQAPSIPLPLPAKVSSSVATQGPRSPAGSEGAEANSPSTQTHHEAIPVEMLDAKYQQLVRFHTYAEPHEGTALPVEPIPFYAMGWGSSPNPEANIYAEVATARQEPPPRGSTRGPGSMLAPTFPRRQLSRSLSSQGFHRRQLPATPTAGTMQRTRPRPAPEIPPVPMNSALEFDDPVYSPRMSSTKQAAAPENIYEQVPRGHP</sequence>
<accession>A0A8V1A3U3</accession>
<dbReference type="Proteomes" id="UP000000539">
    <property type="component" value="Chromosome 25"/>
</dbReference>
<feature type="domain" description="SH2" evidence="4">
    <location>
        <begin position="175"/>
        <end position="266"/>
    </location>
</feature>
<evidence type="ECO:0000256" key="1">
    <source>
        <dbReference type="ARBA" id="ARBA00022999"/>
    </source>
</evidence>
<feature type="compositionally biased region" description="Polar residues" evidence="3">
    <location>
        <begin position="326"/>
        <end position="335"/>
    </location>
</feature>
<organism evidence="5 6">
    <name type="scientific">Gallus gallus</name>
    <name type="common">Chicken</name>
    <dbReference type="NCBI Taxonomy" id="9031"/>
    <lineage>
        <taxon>Eukaryota</taxon>
        <taxon>Metazoa</taxon>
        <taxon>Chordata</taxon>
        <taxon>Craniata</taxon>
        <taxon>Vertebrata</taxon>
        <taxon>Euteleostomi</taxon>
        <taxon>Archelosauria</taxon>
        <taxon>Archosauria</taxon>
        <taxon>Dinosauria</taxon>
        <taxon>Saurischia</taxon>
        <taxon>Theropoda</taxon>
        <taxon>Coelurosauria</taxon>
        <taxon>Aves</taxon>
        <taxon>Neognathae</taxon>
        <taxon>Galloanserae</taxon>
        <taxon>Galliformes</taxon>
        <taxon>Phasianidae</taxon>
        <taxon>Phasianinae</taxon>
        <taxon>Gallus</taxon>
    </lineage>
</organism>
<feature type="region of interest" description="Disordered" evidence="3">
    <location>
        <begin position="415"/>
        <end position="434"/>
    </location>
</feature>
<dbReference type="FunCoup" id="A0A8V1A3U3">
    <property type="interactions" value="136"/>
</dbReference>
<dbReference type="PROSITE" id="PS50001">
    <property type="entry name" value="SH2"/>
    <property type="match status" value="1"/>
</dbReference>
<evidence type="ECO:0000313" key="6">
    <source>
        <dbReference type="Proteomes" id="UP000000539"/>
    </source>
</evidence>
<evidence type="ECO:0000259" key="4">
    <source>
        <dbReference type="PROSITE" id="PS50001"/>
    </source>
</evidence>
<dbReference type="InterPro" id="IPR000980">
    <property type="entry name" value="SH2"/>
</dbReference>
<dbReference type="AlphaFoldDB" id="A0A8V1A3U3"/>
<feature type="region of interest" description="Disordered" evidence="3">
    <location>
        <begin position="17"/>
        <end position="37"/>
    </location>
</feature>
<dbReference type="PANTHER" id="PTHR14388">
    <property type="entry name" value="T CELL-SPECIFIC ADAPTER PROTEIN TSAD"/>
    <property type="match status" value="1"/>
</dbReference>
<dbReference type="SMR" id="A0A8V1A3U3"/>
<dbReference type="GO" id="GO:0005737">
    <property type="term" value="C:cytoplasm"/>
    <property type="evidence" value="ECO:0000318"/>
    <property type="project" value="GO_Central"/>
</dbReference>
<gene>
    <name evidence="5" type="primary">SH2D2A</name>
</gene>
<feature type="compositionally biased region" description="Polar residues" evidence="3">
    <location>
        <begin position="280"/>
        <end position="298"/>
    </location>
</feature>
<proteinExistence type="predicted"/>
<name>A0A8V1A3U3_CHICK</name>
<dbReference type="SUPFAM" id="SSF55550">
    <property type="entry name" value="SH2 domain"/>
    <property type="match status" value="1"/>
</dbReference>
<keyword evidence="1 2" id="KW-0727">SH2 domain</keyword>
<dbReference type="OMA" id="VTPYHEF"/>
<dbReference type="KEGG" id="gga:425978"/>
<keyword evidence="6" id="KW-1185">Reference proteome</keyword>
<feature type="compositionally biased region" description="Pro residues" evidence="3">
    <location>
        <begin position="469"/>
        <end position="478"/>
    </location>
</feature>
<dbReference type="PANTHER" id="PTHR14388:SF9">
    <property type="entry name" value="SH2 DOMAIN-CONTAINING PROTEIN 2A"/>
    <property type="match status" value="1"/>
</dbReference>
<dbReference type="PRINTS" id="PR00401">
    <property type="entry name" value="SH2DOMAIN"/>
</dbReference>
<evidence type="ECO:0000313" key="5">
    <source>
        <dbReference type="Ensembl" id="ENSGALP00010040555.1"/>
    </source>
</evidence>
<reference evidence="5" key="2">
    <citation type="submission" date="2025-08" db="UniProtKB">
        <authorList>
            <consortium name="Ensembl"/>
        </authorList>
    </citation>
    <scope>IDENTIFICATION</scope>
    <source>
        <strain evidence="5">broiler</strain>
    </source>
</reference>
<dbReference type="GeneTree" id="ENSGT00940000161903"/>
<dbReference type="Gene3D" id="3.30.505.10">
    <property type="entry name" value="SH2 domain"/>
    <property type="match status" value="1"/>
</dbReference>
<dbReference type="InterPro" id="IPR036860">
    <property type="entry name" value="SH2_dom_sf"/>
</dbReference>